<name>A0AAV7J4V7_COTGL</name>
<gene>
    <name evidence="1" type="ORF">KQX54_005249</name>
</gene>
<accession>A0AAV7J4V7</accession>
<dbReference type="AlphaFoldDB" id="A0AAV7J4V7"/>
<reference evidence="1 2" key="1">
    <citation type="journal article" date="2021" name="J. Hered.">
        <title>A chromosome-level genome assembly of the parasitoid wasp, Cotesia glomerata (Hymenoptera: Braconidae).</title>
        <authorList>
            <person name="Pinto B.J."/>
            <person name="Weis J.J."/>
            <person name="Gamble T."/>
            <person name="Ode P.J."/>
            <person name="Paul R."/>
            <person name="Zaspel J.M."/>
        </authorList>
    </citation>
    <scope>NUCLEOTIDE SEQUENCE [LARGE SCALE GENOMIC DNA]</scope>
    <source>
        <strain evidence="1">CgM1</strain>
    </source>
</reference>
<dbReference type="EMBL" id="JAHXZJ010000001">
    <property type="protein sequence ID" value="KAH0566897.1"/>
    <property type="molecule type" value="Genomic_DNA"/>
</dbReference>
<comment type="caution">
    <text evidence="1">The sequence shown here is derived from an EMBL/GenBank/DDBJ whole genome shotgun (WGS) entry which is preliminary data.</text>
</comment>
<keyword evidence="2" id="KW-1185">Reference proteome</keyword>
<dbReference type="Proteomes" id="UP000826195">
    <property type="component" value="Unassembled WGS sequence"/>
</dbReference>
<evidence type="ECO:0000313" key="2">
    <source>
        <dbReference type="Proteomes" id="UP000826195"/>
    </source>
</evidence>
<sequence>MGKVYSYLAKFMSDTERQVELFGLGQFQVLWFLAPLKILKLVGTRVCPSESEYQPHPLKRTRNEDQSREILLGAAGLYSSTRDTERLLTYSPF</sequence>
<proteinExistence type="predicted"/>
<protein>
    <submittedName>
        <fullName evidence="1">Uncharacterized protein</fullName>
    </submittedName>
</protein>
<organism evidence="1 2">
    <name type="scientific">Cotesia glomerata</name>
    <name type="common">Lepidopteran parasitic wasp</name>
    <name type="synonym">Apanteles glomeratus</name>
    <dbReference type="NCBI Taxonomy" id="32391"/>
    <lineage>
        <taxon>Eukaryota</taxon>
        <taxon>Metazoa</taxon>
        <taxon>Ecdysozoa</taxon>
        <taxon>Arthropoda</taxon>
        <taxon>Hexapoda</taxon>
        <taxon>Insecta</taxon>
        <taxon>Pterygota</taxon>
        <taxon>Neoptera</taxon>
        <taxon>Endopterygota</taxon>
        <taxon>Hymenoptera</taxon>
        <taxon>Apocrita</taxon>
        <taxon>Ichneumonoidea</taxon>
        <taxon>Braconidae</taxon>
        <taxon>Microgastrinae</taxon>
        <taxon>Cotesia</taxon>
    </lineage>
</organism>
<evidence type="ECO:0000313" key="1">
    <source>
        <dbReference type="EMBL" id="KAH0566897.1"/>
    </source>
</evidence>